<dbReference type="GO" id="GO:0016787">
    <property type="term" value="F:hydrolase activity"/>
    <property type="evidence" value="ECO:0007669"/>
    <property type="project" value="UniProtKB-KW"/>
</dbReference>
<dbReference type="Pfam" id="PF00271">
    <property type="entry name" value="Helicase_C"/>
    <property type="match status" value="1"/>
</dbReference>
<keyword evidence="2" id="KW-0378">Hydrolase</keyword>
<dbReference type="PROSITE" id="PS51194">
    <property type="entry name" value="HELICASE_CTER"/>
    <property type="match status" value="1"/>
</dbReference>
<accession>A0A915U118</accession>
<keyword evidence="3 7" id="KW-0347">Helicase</keyword>
<dbReference type="CDD" id="cd18791">
    <property type="entry name" value="SF2_C_RHA"/>
    <property type="match status" value="1"/>
</dbReference>
<keyword evidence="1" id="KW-0547">Nucleotide-binding</keyword>
<dbReference type="SMART" id="SM00487">
    <property type="entry name" value="DEXDc"/>
    <property type="match status" value="1"/>
</dbReference>
<organism evidence="7 8">
    <name type="scientific">Desulfolithobacter dissulfuricans</name>
    <dbReference type="NCBI Taxonomy" id="2795293"/>
    <lineage>
        <taxon>Bacteria</taxon>
        <taxon>Pseudomonadati</taxon>
        <taxon>Thermodesulfobacteriota</taxon>
        <taxon>Desulfobulbia</taxon>
        <taxon>Desulfobulbales</taxon>
        <taxon>Desulfobulbaceae</taxon>
        <taxon>Desulfolithobacter</taxon>
    </lineage>
</organism>
<dbReference type="InterPro" id="IPR011709">
    <property type="entry name" value="DEAD-box_helicase_OB_fold"/>
</dbReference>
<dbReference type="GO" id="GO:0003724">
    <property type="term" value="F:RNA helicase activity"/>
    <property type="evidence" value="ECO:0007669"/>
    <property type="project" value="InterPro"/>
</dbReference>
<evidence type="ECO:0000313" key="7">
    <source>
        <dbReference type="EMBL" id="BCO09024.1"/>
    </source>
</evidence>
<dbReference type="GO" id="GO:0005524">
    <property type="term" value="F:ATP binding"/>
    <property type="evidence" value="ECO:0007669"/>
    <property type="project" value="UniProtKB-KW"/>
</dbReference>
<gene>
    <name evidence="7" type="ORF">GF1_14000</name>
</gene>
<dbReference type="SUPFAM" id="SSF52540">
    <property type="entry name" value="P-loop containing nucleoside triphosphate hydrolases"/>
    <property type="match status" value="1"/>
</dbReference>
<dbReference type="RefSeq" id="WP_267928903.1">
    <property type="nucleotide sequence ID" value="NZ_AP024233.1"/>
</dbReference>
<reference evidence="7" key="1">
    <citation type="submission" date="2020-12" db="EMBL/GenBank/DDBJ databases">
        <title>Desulfobium dissulfuricans gen. nov., sp. nov., a novel mesophilic, sulfate-reducing bacterium isolated from a deep-sea hydrothermal vent.</title>
        <authorList>
            <person name="Hashimoto Y."/>
            <person name="Tame A."/>
            <person name="Sawayama S."/>
            <person name="Miyazaki J."/>
            <person name="Takai K."/>
            <person name="Nakagawa S."/>
        </authorList>
    </citation>
    <scope>NUCLEOTIDE SEQUENCE</scope>
    <source>
        <strain evidence="7">GF1</strain>
    </source>
</reference>
<keyword evidence="8" id="KW-1185">Reference proteome</keyword>
<dbReference type="EMBL" id="AP024233">
    <property type="protein sequence ID" value="BCO09024.1"/>
    <property type="molecule type" value="Genomic_DNA"/>
</dbReference>
<dbReference type="InterPro" id="IPR007502">
    <property type="entry name" value="Helicase-assoc_dom"/>
</dbReference>
<dbReference type="InterPro" id="IPR001650">
    <property type="entry name" value="Helicase_C-like"/>
</dbReference>
<sequence length="1273" mass="146129">MRLHYPPELPISGERERIVQAIREHQALVIAGDTGSGKTTQLPKMCLEAGLGTRGIIGCTQPRRIAAVAVAERVAEELGEAGIAGYKIRFQDHTSPATRIKFMTDGILLAESRGDRLLSAYDVLIIDEAHERSLNIDFLLGYLKQLLSRRPELKLIISSATIDTDKFSDHFQAPVIQVSGRNHPVTIEYVDEDLDETAQTYVDLAVRETIRLARRPEPGDILVFMPTERDIHDTIDGLRHGLDNHEILPLFGRLQGRDQRKIFKPSPRRKIIVATNVAETSITVPGIRYVVDTGLARLARYNVRARTTSLHVTRISRASCDQRAGRCGRTGPGICVRLYSEEDYLSRSEYTLPEIQRSNLAEVILQMISLRLGDPREFPFIDPPSPRAISEGYTILRELGALDGANRLTGRGKLMARLPLDPCISRIIIEGDALGALREIMIIAAALSIMDPRIRPADQLDKAKAAHLQFLHPKSDFLTLLNIWDRFHHTGEKTGSMSRLRKFCKANFLSWQRMREWMDVHAQIRRILKEQQGFQENREEASYEAIHQALVAGFLRNIARRKNENDEKGRSGSDRTGTRIKTKTATKNIYQAAGGREVMLFPGSTLYNRGGEWIVAADFVATSRLFARTAANIDVDWLERLGGELCRRSWSDPHWEKKPGQVIAFEKVTLFGLVLTAGRKVAYGRISKETRQEAREIFIREALVDGRLGGNYPFLKHNLALCLRVAAVEERIRRRGIMVDEQVLYDFYDQRLPVGVHDRFTLNRFLKQRRKGDDRFLRMREEDICQGLPEEQELYLFPEILEAGPGPLRLHYRFEPGHEADGVTVDIPVQYVAQIRPELFEWLVPGLLPDKILHLLKGLPKRLRRLLVPLPHAVDRILDGVTLYRGSLYPVMEKALLRQYHVTITRTDWQTSSLPPHLRMRYRLLDREGKTMGTSRSFQEILALANNLPHRSGKTAHDHRVSLPRREEIRTWDFDGIPAQIPVLDSQGNLADLYFPTLFIAETRQCLTLRCIRDRKKSRELNRLGLRFLYSLQFPGEMKLVRRECKAAFTTHSGSWIALGIKGTARENREALEGFLLDGIFDLTTSELPDREQFEHTVTRVREKGLFRSLQPLLGEVLELIRVRREVLAEIHSWGERARRQRHFVQERFDAWYREVDRLLPPDFLHTMVYGDIIHTRRYLRALSLRVQRAEQAPAKDEQKARRLARALHRLDHLPPAGHRSEACKQFIREYRQMVEEFKVAVFAPELGTAMPVSEKRLARKWQKLEEICCRVE</sequence>
<evidence type="ECO:0000256" key="3">
    <source>
        <dbReference type="ARBA" id="ARBA00022806"/>
    </source>
</evidence>
<dbReference type="Gene3D" id="1.20.120.1080">
    <property type="match status" value="1"/>
</dbReference>
<evidence type="ECO:0000256" key="2">
    <source>
        <dbReference type="ARBA" id="ARBA00022801"/>
    </source>
</evidence>
<dbReference type="InterPro" id="IPR024590">
    <property type="entry name" value="HrpA_C"/>
</dbReference>
<evidence type="ECO:0000259" key="5">
    <source>
        <dbReference type="PROSITE" id="PS51192"/>
    </source>
</evidence>
<dbReference type="Pfam" id="PF11898">
    <property type="entry name" value="DUF3418"/>
    <property type="match status" value="1"/>
</dbReference>
<dbReference type="Pfam" id="PF07717">
    <property type="entry name" value="OB_NTP_bind"/>
    <property type="match status" value="1"/>
</dbReference>
<feature type="domain" description="Helicase C-terminal" evidence="6">
    <location>
        <begin position="205"/>
        <end position="371"/>
    </location>
</feature>
<evidence type="ECO:0000313" key="8">
    <source>
        <dbReference type="Proteomes" id="UP001063350"/>
    </source>
</evidence>
<dbReference type="SMART" id="SM00490">
    <property type="entry name" value="HELICc"/>
    <property type="match status" value="1"/>
</dbReference>
<dbReference type="PANTHER" id="PTHR18934">
    <property type="entry name" value="ATP-DEPENDENT RNA HELICASE"/>
    <property type="match status" value="1"/>
</dbReference>
<dbReference type="InterPro" id="IPR010222">
    <property type="entry name" value="RNA_helicase_HrpA"/>
</dbReference>
<dbReference type="KEGG" id="ddu:GF1_14000"/>
<dbReference type="NCBIfam" id="TIGR01967">
    <property type="entry name" value="DEAH_box_HrpA"/>
    <property type="match status" value="1"/>
</dbReference>
<protein>
    <submittedName>
        <fullName evidence="7">ATP-dependent helicase</fullName>
    </submittedName>
</protein>
<evidence type="ECO:0000256" key="1">
    <source>
        <dbReference type="ARBA" id="ARBA00022741"/>
    </source>
</evidence>
<dbReference type="GO" id="GO:0003723">
    <property type="term" value="F:RNA binding"/>
    <property type="evidence" value="ECO:0007669"/>
    <property type="project" value="TreeGrafter"/>
</dbReference>
<dbReference type="Proteomes" id="UP001063350">
    <property type="component" value="Chromosome"/>
</dbReference>
<feature type="domain" description="Helicase ATP-binding" evidence="5">
    <location>
        <begin position="19"/>
        <end position="180"/>
    </location>
</feature>
<dbReference type="Pfam" id="PF00270">
    <property type="entry name" value="DEAD"/>
    <property type="match status" value="1"/>
</dbReference>
<dbReference type="SMART" id="SM00847">
    <property type="entry name" value="HA2"/>
    <property type="match status" value="1"/>
</dbReference>
<keyword evidence="4" id="KW-0067">ATP-binding</keyword>
<evidence type="ECO:0000259" key="6">
    <source>
        <dbReference type="PROSITE" id="PS51194"/>
    </source>
</evidence>
<dbReference type="PROSITE" id="PS51192">
    <property type="entry name" value="HELICASE_ATP_BIND_1"/>
    <property type="match status" value="1"/>
</dbReference>
<dbReference type="InterPro" id="IPR014001">
    <property type="entry name" value="Helicase_ATP-bd"/>
</dbReference>
<evidence type="ECO:0000256" key="4">
    <source>
        <dbReference type="ARBA" id="ARBA00022840"/>
    </source>
</evidence>
<dbReference type="AlphaFoldDB" id="A0A915U118"/>
<dbReference type="InterPro" id="IPR011545">
    <property type="entry name" value="DEAD/DEAH_box_helicase_dom"/>
</dbReference>
<proteinExistence type="predicted"/>
<dbReference type="InterPro" id="IPR027417">
    <property type="entry name" value="P-loop_NTPase"/>
</dbReference>
<dbReference type="Gene3D" id="3.40.50.300">
    <property type="entry name" value="P-loop containing nucleotide triphosphate hydrolases"/>
    <property type="match status" value="2"/>
</dbReference>
<dbReference type="PANTHER" id="PTHR18934:SF99">
    <property type="entry name" value="ATP-DEPENDENT RNA HELICASE DHX37-RELATED"/>
    <property type="match status" value="1"/>
</dbReference>
<dbReference type="SMART" id="SM00382">
    <property type="entry name" value="AAA"/>
    <property type="match status" value="1"/>
</dbReference>
<dbReference type="Pfam" id="PF21010">
    <property type="entry name" value="HA2_C"/>
    <property type="match status" value="1"/>
</dbReference>
<name>A0A915U118_9BACT</name>
<dbReference type="InterPro" id="IPR003593">
    <property type="entry name" value="AAA+_ATPase"/>
</dbReference>
<dbReference type="FunFam" id="1.20.120.1080:FF:000005">
    <property type="entry name" value="ATP-dependent helicase HrpA"/>
    <property type="match status" value="1"/>
</dbReference>